<comment type="pathway">
    <text evidence="2">Protein modification; protein glycosylation.</text>
</comment>
<organism evidence="17 18">
    <name type="scientific">Elsinoe australis</name>
    <dbReference type="NCBI Taxonomy" id="40998"/>
    <lineage>
        <taxon>Eukaryota</taxon>
        <taxon>Fungi</taxon>
        <taxon>Dikarya</taxon>
        <taxon>Ascomycota</taxon>
        <taxon>Pezizomycotina</taxon>
        <taxon>Dothideomycetes</taxon>
        <taxon>Dothideomycetidae</taxon>
        <taxon>Myriangiales</taxon>
        <taxon>Elsinoaceae</taxon>
        <taxon>Elsinoe</taxon>
    </lineage>
</organism>
<evidence type="ECO:0000313" key="17">
    <source>
        <dbReference type="EMBL" id="PSK34980.1"/>
    </source>
</evidence>
<sequence>MATEEVKSRQSPLLSISTWAVIGILSTAVGIWSRIIHEVVTEPYLDEVFHVGQAQKYLAGKYFEWDPKITTPPGLYVLSTILAKVTGLSSLTSLRAINALLLPCAILLILDLDVQLGRGKLRRDPTRRQSSRPATTDLSTFSVHQLHVAFNVCLFPPLFFFSALYYTDVASVVSVLLFWDYFLRVQEKTSSTVLQEVNMVLLGLFSLTFRQTNIFWVSVFPAAIVLVSSIDIGLEDHRDDEMLLDPPVRESYADDYCFFVVSLVRRLVEATYVTMTGHWAYLKVIRLLLPYAVILAAFGGFVLWNGGVVLGDKSNHVATIHLAQMLYIWPYMIFFSFPLVYPYLIQGIFGFLGAMPLIGPLEYQLMFKRKKILPRPSLLIGFVIIAALIVRYNTIIHPFTLADNRHYMFYVFRLLTRYRGVKFLVIPLYYTGAWAIIQTLGAPARLMFDTDGGKGSPIPRAKRIEPTEKAGPPPTQPLRLNHAVVGEGAPVSFVLIWLTTSAMQLVTAPLVEPRYFILPWLMWRLRVPQASPSIVDEKERKRRERVKKEKGWGGRLKDALWDDHDPRLWLETLWFLIINATTGYVFLFMGFEWKQEPGRVQRFMW</sequence>
<dbReference type="GO" id="GO:0006488">
    <property type="term" value="P:dolichol-linked oligosaccharide biosynthetic process"/>
    <property type="evidence" value="ECO:0007669"/>
    <property type="project" value="InterPro"/>
</dbReference>
<keyword evidence="6" id="KW-0328">Glycosyltransferase</keyword>
<dbReference type="EC" id="2.4.1.256" evidence="4"/>
<dbReference type="Proteomes" id="UP000243723">
    <property type="component" value="Unassembled WGS sequence"/>
</dbReference>
<evidence type="ECO:0000256" key="4">
    <source>
        <dbReference type="ARBA" id="ARBA00011967"/>
    </source>
</evidence>
<keyword evidence="11 16" id="KW-0472">Membrane</keyword>
<feature type="transmembrane region" description="Helical" evidence="16">
    <location>
        <begin position="165"/>
        <end position="183"/>
    </location>
</feature>
<evidence type="ECO:0000256" key="2">
    <source>
        <dbReference type="ARBA" id="ARBA00004922"/>
    </source>
</evidence>
<feature type="transmembrane region" description="Helical" evidence="16">
    <location>
        <begin position="573"/>
        <end position="593"/>
    </location>
</feature>
<comment type="caution">
    <text evidence="17">The sequence shown here is derived from an EMBL/GenBank/DDBJ whole genome shotgun (WGS) entry which is preliminary data.</text>
</comment>
<evidence type="ECO:0000313" key="18">
    <source>
        <dbReference type="Proteomes" id="UP000243723"/>
    </source>
</evidence>
<comment type="catalytic activity">
    <reaction evidence="14">
        <text>an alpha-D-Glc-(1-&gt;3)-alpha-D-Glc-(1-&gt;3)-alpha-D-Man-(1-&gt;2)-alpha-D-Man-(1-&gt;2)-alpha-D-Man-(1-&gt;3)-[alpha-D-Man-(1-&gt;2)-alpha-D-Man-(1-&gt;3)-[alpha-D-Man-(1-&gt;2)-alpha-D-Man-(1-&gt;6)]-alpha-D-Man-(1-&gt;6)]-beta-D-Man-(1-&gt;4)-beta-D-GlcNAc-(1-&gt;4)-alpha-D-GlcNAc-diphospho-di-trans,poly-cis-dolichol + a di-trans,poly-cis-dolichyl beta-D-glucosyl phosphate = a alpha-D-Glc-(1-&gt;2)-alpha-D-Glc-(1-&gt;3)-alpha-D-Glc-(1-&gt;3)-alpha-D-Man-(1-&gt;2)-alpha-D-Man-(1-&gt;2)-alpha-D-Man-(1-&gt;3)-[alpha-D-Man-(1-&gt;2)-alpha-D-Man-(1-&gt;3)-[alpha-D-Man-(1-&gt;2)-alpha-D-Man-(1-&gt;6)]-alpha-D-Man-(1-&gt;6)]-beta-D-Man-(1-&gt;4)-beta-D-GlcNAc-(1-&gt;4)-alpha-D-GlcNAc-diphospho-di-trans,poly-cis-dolichol + a di-trans,poly-cis-dolichyl phosphate + H(+)</text>
        <dbReference type="Rhea" id="RHEA:29543"/>
        <dbReference type="Rhea" id="RHEA-COMP:19498"/>
        <dbReference type="Rhea" id="RHEA-COMP:19502"/>
        <dbReference type="Rhea" id="RHEA-COMP:19512"/>
        <dbReference type="Rhea" id="RHEA-COMP:19522"/>
        <dbReference type="ChEBI" id="CHEBI:15378"/>
        <dbReference type="ChEBI" id="CHEBI:57525"/>
        <dbReference type="ChEBI" id="CHEBI:57683"/>
        <dbReference type="ChEBI" id="CHEBI:132522"/>
        <dbReference type="ChEBI" id="CHEBI:132523"/>
        <dbReference type="EC" id="2.4.1.256"/>
    </reaction>
    <physiologicalReaction direction="left-to-right" evidence="14">
        <dbReference type="Rhea" id="RHEA:29544"/>
    </physiologicalReaction>
</comment>
<reference evidence="17 18" key="1">
    <citation type="submission" date="2017-05" db="EMBL/GenBank/DDBJ databases">
        <title>Draft genome sequence of Elsinoe australis.</title>
        <authorList>
            <person name="Cheng Q."/>
        </authorList>
    </citation>
    <scope>NUCLEOTIDE SEQUENCE [LARGE SCALE GENOMIC DNA]</scope>
    <source>
        <strain evidence="17 18">NL1</strain>
    </source>
</reference>
<evidence type="ECO:0000256" key="11">
    <source>
        <dbReference type="ARBA" id="ARBA00023136"/>
    </source>
</evidence>
<keyword evidence="8 16" id="KW-0812">Transmembrane</keyword>
<name>A0A2P7YG92_9PEZI</name>
<keyword evidence="9" id="KW-0256">Endoplasmic reticulum</keyword>
<dbReference type="UniPathway" id="UPA00378"/>
<dbReference type="GO" id="GO:0005789">
    <property type="term" value="C:endoplasmic reticulum membrane"/>
    <property type="evidence" value="ECO:0007669"/>
    <property type="project" value="UniProtKB-SubCell"/>
</dbReference>
<evidence type="ECO:0000256" key="14">
    <source>
        <dbReference type="ARBA" id="ARBA00048064"/>
    </source>
</evidence>
<dbReference type="Pfam" id="PF04922">
    <property type="entry name" value="DIE2_ALG10"/>
    <property type="match status" value="1"/>
</dbReference>
<evidence type="ECO:0000256" key="1">
    <source>
        <dbReference type="ARBA" id="ARBA00004477"/>
    </source>
</evidence>
<keyword evidence="7" id="KW-0808">Transferase</keyword>
<dbReference type="AlphaFoldDB" id="A0A2P7YG92"/>
<dbReference type="EMBL" id="NHZQ01000445">
    <property type="protein sequence ID" value="PSK34980.1"/>
    <property type="molecule type" value="Genomic_DNA"/>
</dbReference>
<evidence type="ECO:0000256" key="12">
    <source>
        <dbReference type="ARBA" id="ARBA00032069"/>
    </source>
</evidence>
<feature type="transmembrane region" description="Helical" evidence="16">
    <location>
        <begin position="12"/>
        <end position="35"/>
    </location>
</feature>
<evidence type="ECO:0000256" key="13">
    <source>
        <dbReference type="ARBA" id="ARBA00044727"/>
    </source>
</evidence>
<feature type="transmembrane region" description="Helical" evidence="16">
    <location>
        <begin position="316"/>
        <end position="334"/>
    </location>
</feature>
<comment type="similarity">
    <text evidence="3">Belongs to the ALG10 glucosyltransferase family.</text>
</comment>
<feature type="transmembrane region" description="Helical" evidence="16">
    <location>
        <begin position="214"/>
        <end position="234"/>
    </location>
</feature>
<feature type="transmembrane region" description="Helical" evidence="16">
    <location>
        <begin position="340"/>
        <end position="358"/>
    </location>
</feature>
<dbReference type="PANTHER" id="PTHR12989">
    <property type="entry name" value="ALPHA-1,2-GLUCOSYLTRANSFERASE ALG10"/>
    <property type="match status" value="1"/>
</dbReference>
<evidence type="ECO:0000256" key="8">
    <source>
        <dbReference type="ARBA" id="ARBA00022692"/>
    </source>
</evidence>
<dbReference type="OrthoDB" id="4769at2759"/>
<comment type="subcellular location">
    <subcellularLocation>
        <location evidence="1">Endoplasmic reticulum membrane</location>
        <topology evidence="1">Multi-pass membrane protein</topology>
    </subcellularLocation>
</comment>
<evidence type="ECO:0000256" key="10">
    <source>
        <dbReference type="ARBA" id="ARBA00022989"/>
    </source>
</evidence>
<keyword evidence="10 16" id="KW-1133">Transmembrane helix</keyword>
<feature type="transmembrane region" description="Helical" evidence="16">
    <location>
        <begin position="489"/>
        <end position="511"/>
    </location>
</feature>
<dbReference type="InterPro" id="IPR016900">
    <property type="entry name" value="Alg10"/>
</dbReference>
<feature type="region of interest" description="Disordered" evidence="15">
    <location>
        <begin position="457"/>
        <end position="476"/>
    </location>
</feature>
<proteinExistence type="inferred from homology"/>
<dbReference type="PANTHER" id="PTHR12989:SF10">
    <property type="entry name" value="DOL-P-GLC:GLC(2)MAN(9)GLCNAC(2)-PP-DOL ALPHA-1,2-GLUCOSYLTRANSFERASE-RELATED"/>
    <property type="match status" value="1"/>
</dbReference>
<feature type="transmembrane region" description="Helical" evidence="16">
    <location>
        <begin position="284"/>
        <end position="304"/>
    </location>
</feature>
<feature type="transmembrane region" description="Helical" evidence="16">
    <location>
        <begin position="378"/>
        <end position="400"/>
    </location>
</feature>
<evidence type="ECO:0000256" key="15">
    <source>
        <dbReference type="SAM" id="MobiDB-lite"/>
    </source>
</evidence>
<protein>
    <recommendedName>
        <fullName evidence="5">Dol-P-Glc:Glc(2)Man(9)GlcNAc(2)-PP-Dol alpha-1,2-glucosyltransferase</fullName>
        <ecNumber evidence="4">2.4.1.256</ecNumber>
    </recommendedName>
    <alternativeName>
        <fullName evidence="12">Asparagine-linked glycosylation protein 10</fullName>
    </alternativeName>
</protein>
<evidence type="ECO:0000256" key="16">
    <source>
        <dbReference type="SAM" id="Phobius"/>
    </source>
</evidence>
<gene>
    <name evidence="17" type="ORF">B9Z65_1563</name>
</gene>
<evidence type="ECO:0000256" key="3">
    <source>
        <dbReference type="ARBA" id="ARBA00010600"/>
    </source>
</evidence>
<accession>A0A2P7YG92</accession>
<evidence type="ECO:0000256" key="9">
    <source>
        <dbReference type="ARBA" id="ARBA00022824"/>
    </source>
</evidence>
<dbReference type="STRING" id="40998.A0A2P7YG92"/>
<dbReference type="GO" id="GO:0106073">
    <property type="term" value="F:dolichyl pyrophosphate Glc2Man9GlcNAc2 alpha-1,2-glucosyltransferase activity"/>
    <property type="evidence" value="ECO:0007669"/>
    <property type="project" value="UniProtKB-EC"/>
</dbReference>
<feature type="transmembrane region" description="Helical" evidence="16">
    <location>
        <begin position="420"/>
        <end position="437"/>
    </location>
</feature>
<comment type="function">
    <text evidence="13">Dol-P-Glc:Glc(2)Man(9)GlcNAc(2)-PP-Dol alpha-1,2-glucosyltransferase that operates in the biosynthetic pathway of dolichol-linked oligosaccharides, the glycan precursors employed in protein asparagine (N)-glycosylation. The assembly of dolichol-linked oligosaccharides begins on the cytosolic side of the endoplasmic reticulum membrane and finishes in its lumen. The sequential addition of sugars to dolichol pyrophosphate produces dolichol-linked oligosaccharides containing fourteen sugars, including two GlcNAcs, nine mannoses and three glucoses. Once assembled, the oligosaccharide is transferred from the lipid to nascent proteins by oligosaccharyltransferases. In the lumen of the endoplasmic reticulum, adds the third and last glucose residue from dolichyl phosphate glucose (Dol-P-Glc) onto the lipid-linked oligosaccharide intermediate Glc(2)Man(9)GlcNAc(2)-PP-Dol to produce Glc(3)Man(9)GlcNAc(2)-PP-Dol.</text>
</comment>
<evidence type="ECO:0000256" key="6">
    <source>
        <dbReference type="ARBA" id="ARBA00022676"/>
    </source>
</evidence>
<evidence type="ECO:0000256" key="5">
    <source>
        <dbReference type="ARBA" id="ARBA00018512"/>
    </source>
</evidence>
<evidence type="ECO:0000256" key="7">
    <source>
        <dbReference type="ARBA" id="ARBA00022679"/>
    </source>
</evidence>
<keyword evidence="18" id="KW-1185">Reference proteome</keyword>